<keyword evidence="3" id="KW-0131">Cell cycle</keyword>
<keyword evidence="3" id="KW-0132">Cell division</keyword>
<dbReference type="InterPro" id="IPR007060">
    <property type="entry name" value="FtsL/DivIC"/>
</dbReference>
<accession>A0A1T4JT29</accession>
<dbReference type="RefSeq" id="WP_087677531.1">
    <property type="nucleotide sequence ID" value="NZ_FUWV01000001.1"/>
</dbReference>
<organism evidence="3 4">
    <name type="scientific">Garciella nitratireducens DSM 15102</name>
    <dbReference type="NCBI Taxonomy" id="1121911"/>
    <lineage>
        <taxon>Bacteria</taxon>
        <taxon>Bacillati</taxon>
        <taxon>Bacillota</taxon>
        <taxon>Clostridia</taxon>
        <taxon>Eubacteriales</taxon>
        <taxon>Eubacteriaceae</taxon>
        <taxon>Garciella</taxon>
    </lineage>
</organism>
<keyword evidence="4" id="KW-1185">Reference proteome</keyword>
<dbReference type="GO" id="GO:0051301">
    <property type="term" value="P:cell division"/>
    <property type="evidence" value="ECO:0007669"/>
    <property type="project" value="UniProtKB-KW"/>
</dbReference>
<evidence type="ECO:0000256" key="1">
    <source>
        <dbReference type="SAM" id="Coils"/>
    </source>
</evidence>
<proteinExistence type="predicted"/>
<reference evidence="3 4" key="1">
    <citation type="submission" date="2017-02" db="EMBL/GenBank/DDBJ databases">
        <authorList>
            <person name="Peterson S.W."/>
        </authorList>
    </citation>
    <scope>NUCLEOTIDE SEQUENCE [LARGE SCALE GENOMIC DNA]</scope>
    <source>
        <strain evidence="3 4">DSM 15102</strain>
    </source>
</reference>
<gene>
    <name evidence="3" type="ORF">SAMN02745973_00073</name>
</gene>
<keyword evidence="2" id="KW-1133">Transmembrane helix</keyword>
<sequence length="157" mass="18319">MLVAEERQYDSMYQEPIHKSKNKTRKKVKPYNKVKTKRNLRFITYTFIGFLLALVVLFQYVKLNNISQEIIFLEKELKQLNKLNDSLEGEMIANEDLQRIEKIAKEELGMVEPNENQMIPIEIEKSNNIKAATNQIKETPNSSGLLRSLSKILSFID</sequence>
<dbReference type="EMBL" id="FUWV01000001">
    <property type="protein sequence ID" value="SJZ33346.1"/>
    <property type="molecule type" value="Genomic_DNA"/>
</dbReference>
<keyword evidence="2" id="KW-0472">Membrane</keyword>
<evidence type="ECO:0000313" key="3">
    <source>
        <dbReference type="EMBL" id="SJZ33346.1"/>
    </source>
</evidence>
<name>A0A1T4JT29_9FIRM</name>
<dbReference type="Pfam" id="PF04977">
    <property type="entry name" value="DivIC"/>
    <property type="match status" value="1"/>
</dbReference>
<evidence type="ECO:0000313" key="4">
    <source>
        <dbReference type="Proteomes" id="UP000196365"/>
    </source>
</evidence>
<feature type="transmembrane region" description="Helical" evidence="2">
    <location>
        <begin position="42"/>
        <end position="61"/>
    </location>
</feature>
<protein>
    <submittedName>
        <fullName evidence="3">Cell division protein FtsL</fullName>
    </submittedName>
</protein>
<dbReference type="Proteomes" id="UP000196365">
    <property type="component" value="Unassembled WGS sequence"/>
</dbReference>
<keyword evidence="2" id="KW-0812">Transmembrane</keyword>
<evidence type="ECO:0000256" key="2">
    <source>
        <dbReference type="SAM" id="Phobius"/>
    </source>
</evidence>
<dbReference type="OrthoDB" id="2051525at2"/>
<keyword evidence="1" id="KW-0175">Coiled coil</keyword>
<feature type="coiled-coil region" evidence="1">
    <location>
        <begin position="63"/>
        <end position="97"/>
    </location>
</feature>
<dbReference type="AlphaFoldDB" id="A0A1T4JT29"/>